<feature type="transmembrane region" description="Helical" evidence="1">
    <location>
        <begin position="177"/>
        <end position="196"/>
    </location>
</feature>
<gene>
    <name evidence="2" type="ORF">ATY39_00620</name>
</gene>
<keyword evidence="1" id="KW-0812">Transmembrane</keyword>
<dbReference type="KEGG" id="rst:ATY39_00620"/>
<feature type="transmembrane region" description="Helical" evidence="1">
    <location>
        <begin position="297"/>
        <end position="322"/>
    </location>
</feature>
<dbReference type="EMBL" id="CP014806">
    <property type="protein sequence ID" value="AMW98047.1"/>
    <property type="molecule type" value="Genomic_DNA"/>
</dbReference>
<dbReference type="PANTHER" id="PTHR41771">
    <property type="entry name" value="MEMBRANE PROTEIN-RELATED"/>
    <property type="match status" value="1"/>
</dbReference>
<dbReference type="Proteomes" id="UP000076021">
    <property type="component" value="Chromosome"/>
</dbReference>
<accession>A0A143H8I6</accession>
<keyword evidence="3" id="KW-1185">Reference proteome</keyword>
<dbReference type="InterPro" id="IPR012507">
    <property type="entry name" value="YibE_F"/>
</dbReference>
<dbReference type="Pfam" id="PF07907">
    <property type="entry name" value="YibE_F"/>
    <property type="match status" value="1"/>
</dbReference>
<feature type="transmembrane region" description="Helical" evidence="1">
    <location>
        <begin position="129"/>
        <end position="145"/>
    </location>
</feature>
<keyword evidence="1" id="KW-0472">Membrane</keyword>
<evidence type="ECO:0000256" key="1">
    <source>
        <dbReference type="SAM" id="Phobius"/>
    </source>
</evidence>
<feature type="transmembrane region" description="Helical" evidence="1">
    <location>
        <begin position="12"/>
        <end position="29"/>
    </location>
</feature>
<reference evidence="2 3" key="1">
    <citation type="journal article" date="2016" name="Genome Announc.">
        <title>Whole-Genome Sequence of Rummeliibacillus stabekisii Strain PP9 Isolated from Antarctic Soil.</title>
        <authorList>
            <person name="da Mota F.F."/>
            <person name="Vollu R.E."/>
            <person name="Jurelevicius D."/>
            <person name="Seldin L."/>
        </authorList>
    </citation>
    <scope>NUCLEOTIDE SEQUENCE [LARGE SCALE GENOMIC DNA]</scope>
    <source>
        <strain evidence="2 3">PP9</strain>
    </source>
</reference>
<evidence type="ECO:0000313" key="2">
    <source>
        <dbReference type="EMBL" id="AMW98047.1"/>
    </source>
</evidence>
<feature type="transmembrane region" description="Helical" evidence="1">
    <location>
        <begin position="150"/>
        <end position="171"/>
    </location>
</feature>
<dbReference type="AlphaFoldDB" id="A0A143H8I6"/>
<sequence length="372" mass="41494">MKWKNNLKKKQVFILCLLLFLCLVSMVFVTNNYGVYDRPIAKVVHMEVTHSETEIDMNENKDRLYTQKLIGELKNGNQKGKKIELTNSYTKSKAYDQAYKTGDELFITIDKSKGKTLKGTIQDVKRDKYMMAGFWAFLIVLYGIGKKQGLFAVFSLAVNIALLAGALEIYVRTGQNLLLLSGLLVILFTVLSLLVINGPNQKTYAAILTTLLGTFASIGITLLVMRMTSENGLRYEEMQFLTRPYKTVFIAGLFIGALGAVMDVSITITSSIFELWEKNHDITIQALKKSGLEIGRDIMGTMTSILFFAYISGSIPMLILYLKNALPLGYTLSVNLSLELTRALAGGIGIVLAIPIGLYISIFFIKRKRANI</sequence>
<feature type="transmembrane region" description="Helical" evidence="1">
    <location>
        <begin position="342"/>
        <end position="365"/>
    </location>
</feature>
<keyword evidence="1" id="KW-1133">Transmembrane helix</keyword>
<proteinExistence type="predicted"/>
<name>A0A143H8I6_9BACL</name>
<feature type="transmembrane region" description="Helical" evidence="1">
    <location>
        <begin position="203"/>
        <end position="228"/>
    </location>
</feature>
<dbReference type="RefSeq" id="WP_066784310.1">
    <property type="nucleotide sequence ID" value="NZ_CP014806.1"/>
</dbReference>
<protein>
    <submittedName>
        <fullName evidence="2">YibE/F-like family protein</fullName>
    </submittedName>
</protein>
<dbReference type="STRING" id="241244.ATY39_00620"/>
<organism evidence="2 3">
    <name type="scientific">Rummeliibacillus stabekisii</name>
    <dbReference type="NCBI Taxonomy" id="241244"/>
    <lineage>
        <taxon>Bacteria</taxon>
        <taxon>Bacillati</taxon>
        <taxon>Bacillota</taxon>
        <taxon>Bacilli</taxon>
        <taxon>Bacillales</taxon>
        <taxon>Caryophanaceae</taxon>
        <taxon>Rummeliibacillus</taxon>
    </lineage>
</organism>
<evidence type="ECO:0000313" key="3">
    <source>
        <dbReference type="Proteomes" id="UP000076021"/>
    </source>
</evidence>
<reference evidence="3" key="2">
    <citation type="submission" date="2016-03" db="EMBL/GenBank/DDBJ databases">
        <authorList>
            <person name="Ploux O."/>
        </authorList>
    </citation>
    <scope>NUCLEOTIDE SEQUENCE [LARGE SCALE GENOMIC DNA]</scope>
    <source>
        <strain evidence="3">PP9</strain>
    </source>
</reference>
<dbReference type="PANTHER" id="PTHR41771:SF1">
    <property type="entry name" value="MEMBRANE PROTEIN"/>
    <property type="match status" value="1"/>
</dbReference>
<feature type="transmembrane region" description="Helical" evidence="1">
    <location>
        <begin position="248"/>
        <end position="276"/>
    </location>
</feature>